<evidence type="ECO:0000256" key="1">
    <source>
        <dbReference type="SAM" id="Phobius"/>
    </source>
</evidence>
<protein>
    <submittedName>
        <fullName evidence="4">Nucleotid_trans domain-containing protein</fullName>
    </submittedName>
</protein>
<dbReference type="InterPro" id="IPR005069">
    <property type="entry name" value="Nucl-diP-sugar_transferase"/>
</dbReference>
<dbReference type="AlphaFoldDB" id="A0A0N5AAK3"/>
<evidence type="ECO:0000313" key="4">
    <source>
        <dbReference type="WBParaSite" id="SMUV_0000117901-mRNA-1"/>
    </source>
</evidence>
<keyword evidence="1" id="KW-0472">Membrane</keyword>
<dbReference type="WBParaSite" id="SMUV_0000117901-mRNA-1">
    <property type="protein sequence ID" value="SMUV_0000117901-mRNA-1"/>
    <property type="gene ID" value="SMUV_0000117901"/>
</dbReference>
<evidence type="ECO:0000259" key="2">
    <source>
        <dbReference type="Pfam" id="PF03407"/>
    </source>
</evidence>
<dbReference type="PANTHER" id="PTHR31967">
    <property type="entry name" value="GROUNDHOG (HEDGEHOG-LIKE FAMILY)-RELATED"/>
    <property type="match status" value="1"/>
</dbReference>
<name>A0A0N5AAK3_9BILA</name>
<dbReference type="Proteomes" id="UP000046393">
    <property type="component" value="Unplaced"/>
</dbReference>
<organism evidence="3 4">
    <name type="scientific">Syphacia muris</name>
    <dbReference type="NCBI Taxonomy" id="451379"/>
    <lineage>
        <taxon>Eukaryota</taxon>
        <taxon>Metazoa</taxon>
        <taxon>Ecdysozoa</taxon>
        <taxon>Nematoda</taxon>
        <taxon>Chromadorea</taxon>
        <taxon>Rhabditida</taxon>
        <taxon>Spirurina</taxon>
        <taxon>Oxyuridomorpha</taxon>
        <taxon>Oxyuroidea</taxon>
        <taxon>Oxyuridae</taxon>
        <taxon>Syphacia</taxon>
    </lineage>
</organism>
<feature type="transmembrane region" description="Helical" evidence="1">
    <location>
        <begin position="77"/>
        <end position="102"/>
    </location>
</feature>
<reference evidence="4" key="1">
    <citation type="submission" date="2017-02" db="UniProtKB">
        <authorList>
            <consortium name="WormBaseParasite"/>
        </authorList>
    </citation>
    <scope>IDENTIFICATION</scope>
</reference>
<feature type="transmembrane region" description="Helical" evidence="1">
    <location>
        <begin position="35"/>
        <end position="65"/>
    </location>
</feature>
<dbReference type="Pfam" id="PF03407">
    <property type="entry name" value="Nucleotid_trans"/>
    <property type="match status" value="1"/>
</dbReference>
<dbReference type="PANTHER" id="PTHR31967:SF10">
    <property type="entry name" value="NUCLEOTIDE-DIPHOSPHO-SUGAR TRANSFERASE DOMAIN-CONTAINING PROTEIN"/>
    <property type="match status" value="1"/>
</dbReference>
<feature type="domain" description="Nucleotide-diphospho-sugar transferase" evidence="2">
    <location>
        <begin position="174"/>
        <end position="369"/>
    </location>
</feature>
<accession>A0A0N5AAK3</accession>
<proteinExistence type="predicted"/>
<keyword evidence="1" id="KW-1133">Transmembrane helix</keyword>
<keyword evidence="1" id="KW-0812">Transmembrane</keyword>
<keyword evidence="3" id="KW-1185">Reference proteome</keyword>
<sequence length="452" mass="51682">MGKSIHQSRSQLNPNLQMGTDIIGALKKHHRISSIVLTAAIASTATVSAAATAIAAVTTAALAVLQSSKGCISKSRCFHGCIVNFLKLSLYVFLLILGMLVLRKSMYAINAVSYIKANSHNMSAEVIAKTTQFKDLMDVLEKEFIKPPAFLLLNQHALNMTFNFLCSTQDLEGVHDRFVFITLDDVARDVLLEYWPRVHQIFLPISSLYQPFSFAESRYQALYFLRASFAVSLLRNGQSFWMMQQDTFWRKNLFDLNLENDSSYDALFDQIGDGENSKRAQWINGANFFVRANNDTLQFFEHLARKLSNWYTPDMGVMIQQCQTWDKPKCAYIPHKIAHSWEWMFTDQQNPPYIIQLDCETNGGSKLMELAKYGFYFMNSDDNRVCNASAVKEIRQRMKEGRIETHKTASSWGRFQFKIYWKITDYILSTPVIGKLLKPYLAIAGYLLMITI</sequence>
<evidence type="ECO:0000313" key="3">
    <source>
        <dbReference type="Proteomes" id="UP000046393"/>
    </source>
</evidence>